<protein>
    <submittedName>
        <fullName evidence="2">Uncharacterized protein</fullName>
    </submittedName>
</protein>
<organism evidence="2 3">
    <name type="scientific">Rhizophagus irregularis</name>
    <dbReference type="NCBI Taxonomy" id="588596"/>
    <lineage>
        <taxon>Eukaryota</taxon>
        <taxon>Fungi</taxon>
        <taxon>Fungi incertae sedis</taxon>
        <taxon>Mucoromycota</taxon>
        <taxon>Glomeromycotina</taxon>
        <taxon>Glomeromycetes</taxon>
        <taxon>Glomerales</taxon>
        <taxon>Glomeraceae</taxon>
        <taxon>Rhizophagus</taxon>
    </lineage>
</organism>
<reference evidence="2 3" key="1">
    <citation type="submission" date="2015-10" db="EMBL/GenBank/DDBJ databases">
        <title>Genome analyses suggest a sexual origin of heterokaryosis in a supposedly ancient asexual fungus.</title>
        <authorList>
            <person name="Ropars J."/>
            <person name="Sedzielewska K."/>
            <person name="Noel J."/>
            <person name="Charron P."/>
            <person name="Farinelli L."/>
            <person name="Marton T."/>
            <person name="Kruger M."/>
            <person name="Pelin A."/>
            <person name="Brachmann A."/>
            <person name="Corradi N."/>
        </authorList>
    </citation>
    <scope>NUCLEOTIDE SEQUENCE [LARGE SCALE GENOMIC DNA]</scope>
    <source>
        <strain evidence="2 3">A4</strain>
    </source>
</reference>
<comment type="caution">
    <text evidence="2">The sequence shown here is derived from an EMBL/GenBank/DDBJ whole genome shotgun (WGS) entry which is preliminary data.</text>
</comment>
<dbReference type="VEuPathDB" id="FungiDB:FUN_006717"/>
<dbReference type="VEuPathDB" id="FungiDB:RhiirA1_509142"/>
<proteinExistence type="predicted"/>
<gene>
    <name evidence="2" type="ORF">RhiirA4_417201</name>
</gene>
<evidence type="ECO:0000313" key="2">
    <source>
        <dbReference type="EMBL" id="PKY42102.1"/>
    </source>
</evidence>
<dbReference type="VEuPathDB" id="FungiDB:RhiirFUN_010644"/>
<dbReference type="Proteomes" id="UP000234323">
    <property type="component" value="Unassembled WGS sequence"/>
</dbReference>
<accession>A0A2I1G655</accession>
<evidence type="ECO:0000256" key="1">
    <source>
        <dbReference type="SAM" id="MobiDB-lite"/>
    </source>
</evidence>
<evidence type="ECO:0000313" key="3">
    <source>
        <dbReference type="Proteomes" id="UP000234323"/>
    </source>
</evidence>
<feature type="region of interest" description="Disordered" evidence="1">
    <location>
        <begin position="1"/>
        <end position="58"/>
    </location>
</feature>
<dbReference type="AlphaFoldDB" id="A0A2I1G655"/>
<keyword evidence="3" id="KW-1185">Reference proteome</keyword>
<dbReference type="EMBL" id="LLXI01000181">
    <property type="protein sequence ID" value="PKY42102.1"/>
    <property type="molecule type" value="Genomic_DNA"/>
</dbReference>
<feature type="compositionally biased region" description="Polar residues" evidence="1">
    <location>
        <begin position="1"/>
        <end position="28"/>
    </location>
</feature>
<name>A0A2I1G655_9GLOM</name>
<feature type="compositionally biased region" description="Polar residues" evidence="1">
    <location>
        <begin position="37"/>
        <end position="58"/>
    </location>
</feature>
<sequence length="193" mass="22537">MNSQGQFSDSESNQNPLISTAFNPQDTPVSFHERQESSITPSETYMTQPPDSQPQPTVTNAYVQPDSSANLRTQPVHPTDFFFRPPNDYYHYHVICKEISNDIVAYLLNKSLKERNVQSNEGIFYYQQQYNNQLYQVSYEIVSPLLVNNCLSKNFLGIEFQQNMEQEHLVLTFDQREYLECHLKKYLSQYLLG</sequence>